<evidence type="ECO:0000313" key="9">
    <source>
        <dbReference type="Proteomes" id="UP000250369"/>
    </source>
</evidence>
<dbReference type="PANTHER" id="PTHR43649:SF33">
    <property type="entry name" value="POLYGALACTURONAN_RHAMNOGALACTURONAN-BINDING PROTEIN YTCQ"/>
    <property type="match status" value="1"/>
</dbReference>
<keyword evidence="2 7" id="KW-0732">Signal</keyword>
<keyword evidence="4" id="KW-0564">Palmitate</keyword>
<dbReference type="SUPFAM" id="SSF53850">
    <property type="entry name" value="Periplasmic binding protein-like II"/>
    <property type="match status" value="1"/>
</dbReference>
<dbReference type="EMBL" id="QMFB01000062">
    <property type="protein sequence ID" value="RAV08245.1"/>
    <property type="molecule type" value="Genomic_DNA"/>
</dbReference>
<dbReference type="Gene3D" id="3.40.190.10">
    <property type="entry name" value="Periplasmic binding protein-like II"/>
    <property type="match status" value="2"/>
</dbReference>
<feature type="region of interest" description="Disordered" evidence="6">
    <location>
        <begin position="24"/>
        <end position="44"/>
    </location>
</feature>
<gene>
    <name evidence="8" type="ORF">DQG23_41325</name>
</gene>
<evidence type="ECO:0000256" key="1">
    <source>
        <dbReference type="ARBA" id="ARBA00022475"/>
    </source>
</evidence>
<dbReference type="OrthoDB" id="2563908at2"/>
<evidence type="ECO:0000256" key="6">
    <source>
        <dbReference type="SAM" id="MobiDB-lite"/>
    </source>
</evidence>
<keyword evidence="9" id="KW-1185">Reference proteome</keyword>
<evidence type="ECO:0000256" key="3">
    <source>
        <dbReference type="ARBA" id="ARBA00023136"/>
    </source>
</evidence>
<dbReference type="InterPro" id="IPR050490">
    <property type="entry name" value="Bact_solute-bd_prot1"/>
</dbReference>
<keyword evidence="5" id="KW-0449">Lipoprotein</keyword>
<dbReference type="InterPro" id="IPR006059">
    <property type="entry name" value="SBP"/>
</dbReference>
<evidence type="ECO:0008006" key="10">
    <source>
        <dbReference type="Google" id="ProtNLM"/>
    </source>
</evidence>
<organism evidence="8 9">
    <name type="scientific">Paenibacillus contaminans</name>
    <dbReference type="NCBI Taxonomy" id="450362"/>
    <lineage>
        <taxon>Bacteria</taxon>
        <taxon>Bacillati</taxon>
        <taxon>Bacillota</taxon>
        <taxon>Bacilli</taxon>
        <taxon>Bacillales</taxon>
        <taxon>Paenibacillaceae</taxon>
        <taxon>Paenibacillus</taxon>
    </lineage>
</organism>
<reference evidence="8 9" key="1">
    <citation type="journal article" date="2009" name="Int. J. Syst. Evol. Microbiol.">
        <title>Paenibacillus contaminans sp. nov., isolated from a contaminated laboratory plate.</title>
        <authorList>
            <person name="Chou J.H."/>
            <person name="Lee J.H."/>
            <person name="Lin M.C."/>
            <person name="Chang P.S."/>
            <person name="Arun A.B."/>
            <person name="Young C.C."/>
            <person name="Chen W.M."/>
        </authorList>
    </citation>
    <scope>NUCLEOTIDE SEQUENCE [LARGE SCALE GENOMIC DNA]</scope>
    <source>
        <strain evidence="8 9">CKOBP-6</strain>
    </source>
</reference>
<keyword evidence="1" id="KW-1003">Cell membrane</keyword>
<dbReference type="PROSITE" id="PS51257">
    <property type="entry name" value="PROKAR_LIPOPROTEIN"/>
    <property type="match status" value="1"/>
</dbReference>
<sequence length="541" mass="60857">MKKMKTFLLAGLALSMTAITACQTSGNNGSSGESSPKPEASVGGTEQLEHMKLSFFFPGNPDTVMPRGDDDFVRAYLENKFNVSISFDTLPLGDEFNTRLNLKISSGEAPDLMVVTGTSTVQLFADGVMGEMGKAMSPEKMPNYFKWVTPKVLADYQIKKGTTARGYVPVNPKATTSYFIRKDWLDALGLKYPTNYEELTEVVRAFTENDPDGNKKKDTYGFSVAGNGTTVSPLFPQYNNRGLFQGMFVDPKTKNFRTAYTDPVVGDVLDDLRVWLNKGYVDPDWFLSNNAAVAQKFAQGKIGMIWGDAAQLALDSNPNSYFNQLKQLYPKADLQPFNPFPQNPVNLKIEPGYSWSISQRTVEKSPEKIDRITRIVDWLFSEEGYLMTHYGIENKHYTRSGNKITLIPKAYEEDVINKGNFLVAWHAMTPERYAEPLGLEVIDPTMSDRDREIMQTINNYGILQTATGYIPPEGFDFGSFAKKRAEIQVQYLFEKDKYPNWTPLLEEFLTKYGANDLYNAYVEQTQATGVEVNDWVSPLAK</sequence>
<name>A0A329LJ33_9BACL</name>
<keyword evidence="3" id="KW-0472">Membrane</keyword>
<dbReference type="RefSeq" id="WP_113036895.1">
    <property type="nucleotide sequence ID" value="NZ_QMFB01000062.1"/>
</dbReference>
<feature type="signal peptide" evidence="7">
    <location>
        <begin position="1"/>
        <end position="20"/>
    </location>
</feature>
<comment type="caution">
    <text evidence="8">The sequence shown here is derived from an EMBL/GenBank/DDBJ whole genome shotgun (WGS) entry which is preliminary data.</text>
</comment>
<evidence type="ECO:0000256" key="7">
    <source>
        <dbReference type="SAM" id="SignalP"/>
    </source>
</evidence>
<evidence type="ECO:0000256" key="4">
    <source>
        <dbReference type="ARBA" id="ARBA00023139"/>
    </source>
</evidence>
<dbReference type="AlphaFoldDB" id="A0A329LJ33"/>
<feature type="compositionally biased region" description="Low complexity" evidence="6">
    <location>
        <begin position="25"/>
        <end position="35"/>
    </location>
</feature>
<evidence type="ECO:0000256" key="2">
    <source>
        <dbReference type="ARBA" id="ARBA00022729"/>
    </source>
</evidence>
<dbReference type="PANTHER" id="PTHR43649">
    <property type="entry name" value="ARABINOSE-BINDING PROTEIN-RELATED"/>
    <property type="match status" value="1"/>
</dbReference>
<evidence type="ECO:0000256" key="5">
    <source>
        <dbReference type="ARBA" id="ARBA00023288"/>
    </source>
</evidence>
<protein>
    <recommendedName>
        <fullName evidence="10">ABC transporter substrate-binding protein</fullName>
    </recommendedName>
</protein>
<feature type="chain" id="PRO_5039032982" description="ABC transporter substrate-binding protein" evidence="7">
    <location>
        <begin position="21"/>
        <end position="541"/>
    </location>
</feature>
<dbReference type="Pfam" id="PF01547">
    <property type="entry name" value="SBP_bac_1"/>
    <property type="match status" value="1"/>
</dbReference>
<dbReference type="Proteomes" id="UP000250369">
    <property type="component" value="Unassembled WGS sequence"/>
</dbReference>
<proteinExistence type="predicted"/>
<accession>A0A329LJ33</accession>
<evidence type="ECO:0000313" key="8">
    <source>
        <dbReference type="EMBL" id="RAV08245.1"/>
    </source>
</evidence>